<evidence type="ECO:0000256" key="2">
    <source>
        <dbReference type="SAM" id="Phobius"/>
    </source>
</evidence>
<feature type="compositionally biased region" description="Low complexity" evidence="1">
    <location>
        <begin position="330"/>
        <end position="345"/>
    </location>
</feature>
<keyword evidence="2" id="KW-0812">Transmembrane</keyword>
<accession>C2L1C7</accession>
<organism evidence="3 4">
    <name type="scientific">Oribacterium sinus F0268</name>
    <dbReference type="NCBI Taxonomy" id="585501"/>
    <lineage>
        <taxon>Bacteria</taxon>
        <taxon>Bacillati</taxon>
        <taxon>Bacillota</taxon>
        <taxon>Clostridia</taxon>
        <taxon>Lachnospirales</taxon>
        <taxon>Lachnospiraceae</taxon>
        <taxon>Oribacterium</taxon>
    </lineage>
</organism>
<comment type="caution">
    <text evidence="3">The sequence shown here is derived from an EMBL/GenBank/DDBJ whole genome shotgun (WGS) entry which is preliminary data.</text>
</comment>
<dbReference type="STRING" id="585501.HMPREF6123_2546"/>
<keyword evidence="2" id="KW-0472">Membrane</keyword>
<dbReference type="HOGENOM" id="CLU_060941_0_0_9"/>
<sequence length="383" mass="42910">MFRKEHAFLLYFLPKVRYDRKVKLNKDRTKNMGKNLDTLDDVKKMLSKKSREKIILKKRNQRQRKLHKIQKKRRDFHEQSFFLIPIIVLVLIVLIKILEAFGFGASPYQEKAKPKASTSTIVSSSDVEEDTDQTLAEYNDDVLVKFFQEYFQAKLAADVDTLYRLSGVENQSKEQRERLQKQLKTQAGYIEAYDNIKTYAVPGIGENEKLIFLQYQVHFRRAKTPAPALMYCYMRVNDQNSFELVENKTPEQTKFIHAYIATHANVQDLINAVDSQLLEALSSDSRLAVLYDAFQTGRIYTQDQASIDSEVSLLEVNDDGPAAVTESDGSVSLSPGGEASSSASENPVSAENAGGDTLADAGTETTATTSSEGATESTTAGNG</sequence>
<dbReference type="AlphaFoldDB" id="C2L1C7"/>
<dbReference type="eggNOG" id="ENOG5033101">
    <property type="taxonomic scope" value="Bacteria"/>
</dbReference>
<dbReference type="EMBL" id="ACKX01000239">
    <property type="protein sequence ID" value="EEJ50172.1"/>
    <property type="molecule type" value="Genomic_DNA"/>
</dbReference>
<protein>
    <submittedName>
        <fullName evidence="3">Uncharacterized protein</fullName>
    </submittedName>
</protein>
<keyword evidence="2" id="KW-1133">Transmembrane helix</keyword>
<reference evidence="3 4" key="1">
    <citation type="submission" date="2009-04" db="EMBL/GenBank/DDBJ databases">
        <authorList>
            <person name="Qin X."/>
            <person name="Bachman B."/>
            <person name="Battles P."/>
            <person name="Bell A."/>
            <person name="Bess C."/>
            <person name="Bickham C."/>
            <person name="Chaboub L."/>
            <person name="Chen D."/>
            <person name="Coyle M."/>
            <person name="Deiros D.R."/>
            <person name="Dinh H."/>
            <person name="Forbes L."/>
            <person name="Fowler G."/>
            <person name="Francisco L."/>
            <person name="Fu Q."/>
            <person name="Gubbala S."/>
            <person name="Hale W."/>
            <person name="Han Y."/>
            <person name="Hemphill L."/>
            <person name="Highlander S.K."/>
            <person name="Hirani K."/>
            <person name="Hogues M."/>
            <person name="Jackson L."/>
            <person name="Jakkamsetti A."/>
            <person name="Javaid M."/>
            <person name="Jiang H."/>
            <person name="Korchina V."/>
            <person name="Kovar C."/>
            <person name="Lara F."/>
            <person name="Lee S."/>
            <person name="Mata R."/>
            <person name="Mathew T."/>
            <person name="Moen C."/>
            <person name="Morales K."/>
            <person name="Munidasa M."/>
            <person name="Nazareth L."/>
            <person name="Ngo R."/>
            <person name="Nguyen L."/>
            <person name="Okwuonu G."/>
            <person name="Ongeri F."/>
            <person name="Patil S."/>
            <person name="Petrosino J."/>
            <person name="Pham C."/>
            <person name="Pham P."/>
            <person name="Pu L.-L."/>
            <person name="Puazo M."/>
            <person name="Raj R."/>
            <person name="Reid J."/>
            <person name="Rouhana J."/>
            <person name="Saada N."/>
            <person name="Shang Y."/>
            <person name="Simmons D."/>
            <person name="Thornton R."/>
            <person name="Warren J."/>
            <person name="Weissenberger G."/>
            <person name="Zhang J."/>
            <person name="Zhang L."/>
            <person name="Zhou C."/>
            <person name="Zhu D."/>
            <person name="Muzny D."/>
            <person name="Worley K."/>
            <person name="Gibbs R."/>
        </authorList>
    </citation>
    <scope>NUCLEOTIDE SEQUENCE [LARGE SCALE GENOMIC DNA]</scope>
    <source>
        <strain evidence="3 4">F0268</strain>
    </source>
</reference>
<keyword evidence="4" id="KW-1185">Reference proteome</keyword>
<dbReference type="InParanoid" id="C2L1C7"/>
<feature type="region of interest" description="Disordered" evidence="1">
    <location>
        <begin position="320"/>
        <end position="383"/>
    </location>
</feature>
<name>C2L1C7_9FIRM</name>
<dbReference type="Proteomes" id="UP000004121">
    <property type="component" value="Unassembled WGS sequence"/>
</dbReference>
<evidence type="ECO:0000256" key="1">
    <source>
        <dbReference type="SAM" id="MobiDB-lite"/>
    </source>
</evidence>
<evidence type="ECO:0000313" key="4">
    <source>
        <dbReference type="Proteomes" id="UP000004121"/>
    </source>
</evidence>
<feature type="compositionally biased region" description="Low complexity" evidence="1">
    <location>
        <begin position="353"/>
        <end position="383"/>
    </location>
</feature>
<proteinExistence type="predicted"/>
<evidence type="ECO:0000313" key="3">
    <source>
        <dbReference type="EMBL" id="EEJ50172.1"/>
    </source>
</evidence>
<feature type="transmembrane region" description="Helical" evidence="2">
    <location>
        <begin position="81"/>
        <end position="105"/>
    </location>
</feature>
<gene>
    <name evidence="3" type="ORF">HMPREF6123_2546</name>
</gene>